<gene>
    <name evidence="6" type="ORF">CLV38_10744</name>
</gene>
<dbReference type="OrthoDB" id="9775296at2"/>
<keyword evidence="5" id="KW-1133">Transmembrane helix</keyword>
<dbReference type="PANTHER" id="PTHR44196:SF1">
    <property type="entry name" value="DEHYDROGENASE_REDUCTASE SDR FAMILY MEMBER 7B"/>
    <property type="match status" value="1"/>
</dbReference>
<evidence type="ECO:0000256" key="1">
    <source>
        <dbReference type="ARBA" id="ARBA00006484"/>
    </source>
</evidence>
<evidence type="ECO:0000256" key="2">
    <source>
        <dbReference type="ARBA" id="ARBA00023002"/>
    </source>
</evidence>
<feature type="region of interest" description="Disordered" evidence="4">
    <location>
        <begin position="288"/>
        <end position="316"/>
    </location>
</feature>
<dbReference type="EMBL" id="PVTO01000007">
    <property type="protein sequence ID" value="PRY82970.1"/>
    <property type="molecule type" value="Genomic_DNA"/>
</dbReference>
<reference evidence="6 7" key="1">
    <citation type="submission" date="2018-03" db="EMBL/GenBank/DDBJ databases">
        <title>Genomic Encyclopedia of Archaeal and Bacterial Type Strains, Phase II (KMG-II): from individual species to whole genera.</title>
        <authorList>
            <person name="Goeker M."/>
        </authorList>
    </citation>
    <scope>NUCLEOTIDE SEQUENCE [LARGE SCALE GENOMIC DNA]</scope>
    <source>
        <strain evidence="6 7">DSM 13175</strain>
    </source>
</reference>
<keyword evidence="2" id="KW-0560">Oxidoreductase</keyword>
<evidence type="ECO:0000256" key="3">
    <source>
        <dbReference type="RuleBase" id="RU000363"/>
    </source>
</evidence>
<dbReference type="RefSeq" id="WP_106192267.1">
    <property type="nucleotide sequence ID" value="NZ_PVTO01000007.1"/>
</dbReference>
<dbReference type="SUPFAM" id="SSF51735">
    <property type="entry name" value="NAD(P)-binding Rossmann-fold domains"/>
    <property type="match status" value="1"/>
</dbReference>
<comment type="similarity">
    <text evidence="1 3">Belongs to the short-chain dehydrogenases/reductases (SDR) family.</text>
</comment>
<dbReference type="GO" id="GO:0016491">
    <property type="term" value="F:oxidoreductase activity"/>
    <property type="evidence" value="ECO:0007669"/>
    <property type="project" value="UniProtKB-KW"/>
</dbReference>
<name>A0A2T0W8E7_9LACT</name>
<dbReference type="Proteomes" id="UP000238205">
    <property type="component" value="Unassembled WGS sequence"/>
</dbReference>
<dbReference type="InterPro" id="IPR036291">
    <property type="entry name" value="NAD(P)-bd_dom_sf"/>
</dbReference>
<evidence type="ECO:0000256" key="4">
    <source>
        <dbReference type="SAM" id="MobiDB-lite"/>
    </source>
</evidence>
<dbReference type="CDD" id="cd05360">
    <property type="entry name" value="SDR_c3"/>
    <property type="match status" value="1"/>
</dbReference>
<sequence length="402" mass="44613">MGQREVKDTKPLDSLKLKLKSVKDQVIVITGATSGIGLVTARMAAEKGAKLVLAGMDKEALESLAEDLSKESSQNVVYLETDVSKEEEVEKLAEKAIESFGGFDTWVNNAAVAIYGHVTDVPIEEARELFETNYWGTVYGSLAAINHFKEKESPGALINMGSVVGNRTFPIQGTYSSSKFAVHSITDALRMEAEKDHIPVVISQIHPARVDTPYGDHAASHIDKAPSHDGMMYPPESVAEAVLHAAEHPVRDVYVGGQSKMISVMGALMPRFTDRFMERSVYKTNYDETREAGSPMDSTLYGEGEELKERGNNSGWRRKGSWMVKGKKHPLLFWIPLIGLALTIVTLFMPASLKKKEMHKAKKAMHKKKVKEMMKHPKEAYKIEQTMLKHPKTAAKIEKALM</sequence>
<comment type="caution">
    <text evidence="6">The sequence shown here is derived from an EMBL/GenBank/DDBJ whole genome shotgun (WGS) entry which is preliminary data.</text>
</comment>
<dbReference type="InterPro" id="IPR002347">
    <property type="entry name" value="SDR_fam"/>
</dbReference>
<dbReference type="NCBIfam" id="NF005495">
    <property type="entry name" value="PRK07109.1"/>
    <property type="match status" value="1"/>
</dbReference>
<evidence type="ECO:0000313" key="6">
    <source>
        <dbReference type="EMBL" id="PRY82970.1"/>
    </source>
</evidence>
<dbReference type="AlphaFoldDB" id="A0A2T0W8E7"/>
<accession>A0A2T0W8E7</accession>
<dbReference type="PANTHER" id="PTHR44196">
    <property type="entry name" value="DEHYDROGENASE/REDUCTASE SDR FAMILY MEMBER 7B"/>
    <property type="match status" value="1"/>
</dbReference>
<evidence type="ECO:0000256" key="5">
    <source>
        <dbReference type="SAM" id="Phobius"/>
    </source>
</evidence>
<dbReference type="Gene3D" id="3.40.50.720">
    <property type="entry name" value="NAD(P)-binding Rossmann-like Domain"/>
    <property type="match status" value="1"/>
</dbReference>
<proteinExistence type="inferred from homology"/>
<dbReference type="Pfam" id="PF00106">
    <property type="entry name" value="adh_short"/>
    <property type="match status" value="1"/>
</dbReference>
<dbReference type="GO" id="GO:0016020">
    <property type="term" value="C:membrane"/>
    <property type="evidence" value="ECO:0007669"/>
    <property type="project" value="TreeGrafter"/>
</dbReference>
<dbReference type="PRINTS" id="PR00081">
    <property type="entry name" value="GDHRDH"/>
</dbReference>
<dbReference type="PROSITE" id="PS00061">
    <property type="entry name" value="ADH_SHORT"/>
    <property type="match status" value="1"/>
</dbReference>
<dbReference type="PRINTS" id="PR00080">
    <property type="entry name" value="SDRFAMILY"/>
</dbReference>
<dbReference type="InterPro" id="IPR020904">
    <property type="entry name" value="Sc_DH/Rdtase_CS"/>
</dbReference>
<keyword evidence="5" id="KW-0472">Membrane</keyword>
<evidence type="ECO:0000313" key="7">
    <source>
        <dbReference type="Proteomes" id="UP000238205"/>
    </source>
</evidence>
<keyword evidence="5" id="KW-0812">Transmembrane</keyword>
<keyword evidence="7" id="KW-1185">Reference proteome</keyword>
<organism evidence="6 7">
    <name type="scientific">Alkalibacterium olivapovliticus</name>
    <dbReference type="NCBI Taxonomy" id="99907"/>
    <lineage>
        <taxon>Bacteria</taxon>
        <taxon>Bacillati</taxon>
        <taxon>Bacillota</taxon>
        <taxon>Bacilli</taxon>
        <taxon>Lactobacillales</taxon>
        <taxon>Carnobacteriaceae</taxon>
        <taxon>Alkalibacterium</taxon>
    </lineage>
</organism>
<protein>
    <submittedName>
        <fullName evidence="6">NADP-dependent 3-hydroxy acid dehydrogenase YdfG</fullName>
    </submittedName>
</protein>
<feature type="transmembrane region" description="Helical" evidence="5">
    <location>
        <begin position="331"/>
        <end position="353"/>
    </location>
</feature>